<comment type="caution">
    <text evidence="2">The sequence shown here is derived from an EMBL/GenBank/DDBJ whole genome shotgun (WGS) entry which is preliminary data.</text>
</comment>
<keyword evidence="1" id="KW-0472">Membrane</keyword>
<evidence type="ECO:0000313" key="3">
    <source>
        <dbReference type="Proteomes" id="UP000266906"/>
    </source>
</evidence>
<dbReference type="EMBL" id="RKQG01000001">
    <property type="protein sequence ID" value="RPE34768.1"/>
    <property type="molecule type" value="Genomic_DNA"/>
</dbReference>
<protein>
    <submittedName>
        <fullName evidence="2">Uncharacterized protein</fullName>
    </submittedName>
</protein>
<gene>
    <name evidence="2" type="ORF">EDD38_3104</name>
</gene>
<dbReference type="AlphaFoldDB" id="A0A3N4RMV0"/>
<evidence type="ECO:0000313" key="2">
    <source>
        <dbReference type="EMBL" id="RPE34768.1"/>
    </source>
</evidence>
<reference evidence="2 3" key="1">
    <citation type="submission" date="2018-11" db="EMBL/GenBank/DDBJ databases">
        <title>Sequencing the genomes of 1000 actinobacteria strains.</title>
        <authorList>
            <person name="Klenk H.-P."/>
        </authorList>
    </citation>
    <scope>NUCLEOTIDE SEQUENCE [LARGE SCALE GENOMIC DNA]</scope>
    <source>
        <strain evidence="2 3">DSM 44781</strain>
    </source>
</reference>
<keyword evidence="3" id="KW-1185">Reference proteome</keyword>
<name>A0A3N4RMV0_9ACTN</name>
<keyword evidence="1" id="KW-0812">Transmembrane</keyword>
<evidence type="ECO:0000256" key="1">
    <source>
        <dbReference type="SAM" id="Phobius"/>
    </source>
</evidence>
<proteinExistence type="predicted"/>
<keyword evidence="1" id="KW-1133">Transmembrane helix</keyword>
<dbReference type="Proteomes" id="UP000266906">
    <property type="component" value="Unassembled WGS sequence"/>
</dbReference>
<sequence length="33" mass="3914">MFWNLMIGLFYVGDAALFFGLALRFILSTWRSR</sequence>
<organism evidence="2 3">
    <name type="scientific">Kitasatospora cineracea</name>
    <dbReference type="NCBI Taxonomy" id="88074"/>
    <lineage>
        <taxon>Bacteria</taxon>
        <taxon>Bacillati</taxon>
        <taxon>Actinomycetota</taxon>
        <taxon>Actinomycetes</taxon>
        <taxon>Kitasatosporales</taxon>
        <taxon>Streptomycetaceae</taxon>
        <taxon>Kitasatospora</taxon>
    </lineage>
</organism>
<feature type="transmembrane region" description="Helical" evidence="1">
    <location>
        <begin position="6"/>
        <end position="27"/>
    </location>
</feature>
<accession>A0A3N4RMV0</accession>